<dbReference type="CDD" id="cd01448">
    <property type="entry name" value="TST_Repeat_1"/>
    <property type="match status" value="1"/>
</dbReference>
<dbReference type="InterPro" id="IPR036873">
    <property type="entry name" value="Rhodanese-like_dom_sf"/>
</dbReference>
<dbReference type="Proteomes" id="UP001370100">
    <property type="component" value="Unassembled WGS sequence"/>
</dbReference>
<comment type="caution">
    <text evidence="5">The sequence shown here is derived from an EMBL/GenBank/DDBJ whole genome shotgun (WGS) entry which is preliminary data.</text>
</comment>
<reference evidence="5 6" key="1">
    <citation type="submission" date="2024-03" db="EMBL/GenBank/DDBJ databases">
        <title>Actinomycetospora sp. OC33-EN06, a novel actinomycete isolated from wild orchid (Aerides multiflora).</title>
        <authorList>
            <person name="Suriyachadkun C."/>
        </authorList>
    </citation>
    <scope>NUCLEOTIDE SEQUENCE [LARGE SCALE GENOMIC DNA]</scope>
    <source>
        <strain evidence="5 6">OC33-EN06</strain>
    </source>
</reference>
<evidence type="ECO:0000256" key="1">
    <source>
        <dbReference type="ARBA" id="ARBA00022679"/>
    </source>
</evidence>
<evidence type="ECO:0000256" key="3">
    <source>
        <dbReference type="SAM" id="MobiDB-lite"/>
    </source>
</evidence>
<dbReference type="EMBL" id="JBBEGL010000016">
    <property type="protein sequence ID" value="MEJ2890709.1"/>
    <property type="molecule type" value="Genomic_DNA"/>
</dbReference>
<dbReference type="SMART" id="SM00450">
    <property type="entry name" value="RHOD"/>
    <property type="match status" value="2"/>
</dbReference>
<dbReference type="PANTHER" id="PTHR11364:SF27">
    <property type="entry name" value="SULFURTRANSFERASE"/>
    <property type="match status" value="1"/>
</dbReference>
<dbReference type="InterPro" id="IPR001763">
    <property type="entry name" value="Rhodanese-like_dom"/>
</dbReference>
<evidence type="ECO:0000313" key="6">
    <source>
        <dbReference type="Proteomes" id="UP001370100"/>
    </source>
</evidence>
<dbReference type="PANTHER" id="PTHR11364">
    <property type="entry name" value="THIOSULFATE SULFERTANSFERASE"/>
    <property type="match status" value="1"/>
</dbReference>
<gene>
    <name evidence="5" type="ORF">WCD41_29920</name>
</gene>
<protein>
    <submittedName>
        <fullName evidence="5">Rhodanese-like domain-containing protein</fullName>
    </submittedName>
</protein>
<keyword evidence="2" id="KW-0677">Repeat</keyword>
<evidence type="ECO:0000313" key="5">
    <source>
        <dbReference type="EMBL" id="MEJ2890709.1"/>
    </source>
</evidence>
<feature type="domain" description="Rhodanese" evidence="4">
    <location>
        <begin position="36"/>
        <end position="170"/>
    </location>
</feature>
<keyword evidence="6" id="KW-1185">Reference proteome</keyword>
<dbReference type="SUPFAM" id="SSF52821">
    <property type="entry name" value="Rhodanese/Cell cycle control phosphatase"/>
    <property type="match status" value="2"/>
</dbReference>
<dbReference type="RefSeq" id="WP_337718904.1">
    <property type="nucleotide sequence ID" value="NZ_JBBEGL010000016.1"/>
</dbReference>
<evidence type="ECO:0000256" key="2">
    <source>
        <dbReference type="ARBA" id="ARBA00022737"/>
    </source>
</evidence>
<proteinExistence type="predicted"/>
<feature type="compositionally biased region" description="Basic and acidic residues" evidence="3">
    <location>
        <begin position="55"/>
        <end position="70"/>
    </location>
</feature>
<organism evidence="5 6">
    <name type="scientific">Actinomycetospora aeridis</name>
    <dbReference type="NCBI Taxonomy" id="3129231"/>
    <lineage>
        <taxon>Bacteria</taxon>
        <taxon>Bacillati</taxon>
        <taxon>Actinomycetota</taxon>
        <taxon>Actinomycetes</taxon>
        <taxon>Pseudonocardiales</taxon>
        <taxon>Pseudonocardiaceae</taxon>
        <taxon>Actinomycetospora</taxon>
    </lineage>
</organism>
<accession>A0ABU8NH24</accession>
<dbReference type="Pfam" id="PF00581">
    <property type="entry name" value="Rhodanese"/>
    <property type="match status" value="1"/>
</dbReference>
<dbReference type="PROSITE" id="PS50206">
    <property type="entry name" value="RHODANESE_3"/>
    <property type="match status" value="2"/>
</dbReference>
<name>A0ABU8NH24_9PSEU</name>
<feature type="domain" description="Rhodanese" evidence="4">
    <location>
        <begin position="201"/>
        <end position="315"/>
    </location>
</feature>
<feature type="compositionally biased region" description="Basic and acidic residues" evidence="3">
    <location>
        <begin position="24"/>
        <end position="41"/>
    </location>
</feature>
<keyword evidence="1" id="KW-0808">Transferase</keyword>
<dbReference type="InterPro" id="IPR045078">
    <property type="entry name" value="TST/MPST-like"/>
</dbReference>
<evidence type="ECO:0000259" key="4">
    <source>
        <dbReference type="PROSITE" id="PS50206"/>
    </source>
</evidence>
<sequence>MASSPGPLPTPVVPVAWLRDALERPGDAAERGSTTDRRRPVVLDVRWTLRPPPRTAKERKAAAREDPPGLVEHDAGHIQGSVYVDLDTELAGPPGPAGRHPLPDPDVLEETLQRAGATAASEIVLYDGGDGMASARAWWVLRWAGLRPDQVAVLDGGWAAWVAAGGEVSTAGGGVRAPGDLQIRTGAMPVLTAEDAAGLAAGEQGVLLDGRAAERFRGETEPIDPVAGHVPGAANLPAASLLADGHWRAPDDAAAALRPLVEEAGAVGAYCGSGVSAAMLVLGLEHAGLRPPEDPAGLYVGSWSHWCGTGRPVETGS</sequence>
<feature type="region of interest" description="Disordered" evidence="3">
    <location>
        <begin position="24"/>
        <end position="70"/>
    </location>
</feature>
<dbReference type="Gene3D" id="3.40.250.10">
    <property type="entry name" value="Rhodanese-like domain"/>
    <property type="match status" value="2"/>
</dbReference>